<evidence type="ECO:0000313" key="2">
    <source>
        <dbReference type="EMBL" id="KAG8237284.1"/>
    </source>
</evidence>
<name>A0A8K0KN10_LADFU</name>
<dbReference type="OrthoDB" id="47276at2759"/>
<reference evidence="2" key="2">
    <citation type="submission" date="2017-10" db="EMBL/GenBank/DDBJ databases">
        <title>Ladona fulva Genome sequencing and assembly.</title>
        <authorList>
            <person name="Murali S."/>
            <person name="Richards S."/>
            <person name="Bandaranaike D."/>
            <person name="Bellair M."/>
            <person name="Blankenburg K."/>
            <person name="Chao H."/>
            <person name="Dinh H."/>
            <person name="Doddapaneni H."/>
            <person name="Dugan-Rocha S."/>
            <person name="Elkadiri S."/>
            <person name="Gnanaolivu R."/>
            <person name="Hernandez B."/>
            <person name="Skinner E."/>
            <person name="Javaid M."/>
            <person name="Lee S."/>
            <person name="Li M."/>
            <person name="Ming W."/>
            <person name="Munidasa M."/>
            <person name="Muniz J."/>
            <person name="Nguyen L."/>
            <person name="Hughes D."/>
            <person name="Osuji N."/>
            <person name="Pu L.-L."/>
            <person name="Puazo M."/>
            <person name="Qu C."/>
            <person name="Quiroz J."/>
            <person name="Raj R."/>
            <person name="Weissenberger G."/>
            <person name="Xin Y."/>
            <person name="Zou X."/>
            <person name="Han Y."/>
            <person name="Worley K."/>
            <person name="Muzny D."/>
            <person name="Gibbs R."/>
        </authorList>
    </citation>
    <scope>NUCLEOTIDE SEQUENCE</scope>
    <source>
        <strain evidence="2">Sampled in the wild</strain>
    </source>
</reference>
<dbReference type="InterPro" id="IPR036055">
    <property type="entry name" value="LDL_receptor-like_sf"/>
</dbReference>
<dbReference type="AlphaFoldDB" id="A0A8K0KN10"/>
<protein>
    <submittedName>
        <fullName evidence="2">Uncharacterized protein</fullName>
    </submittedName>
</protein>
<gene>
    <name evidence="2" type="ORF">J437_LFUL015894</name>
</gene>
<dbReference type="SUPFAM" id="SSF57424">
    <property type="entry name" value="LDL receptor-like module"/>
    <property type="match status" value="1"/>
</dbReference>
<dbReference type="EMBL" id="KZ309144">
    <property type="protein sequence ID" value="KAG8237284.1"/>
    <property type="molecule type" value="Genomic_DNA"/>
</dbReference>
<dbReference type="Proteomes" id="UP000792457">
    <property type="component" value="Unassembled WGS sequence"/>
</dbReference>
<proteinExistence type="predicted"/>
<evidence type="ECO:0000256" key="1">
    <source>
        <dbReference type="ARBA" id="ARBA00023157"/>
    </source>
</evidence>
<keyword evidence="3" id="KW-1185">Reference proteome</keyword>
<comment type="caution">
    <text evidence="2">The sequence shown here is derived from an EMBL/GenBank/DDBJ whole genome shotgun (WGS) entry which is preliminary data.</text>
</comment>
<organism evidence="2 3">
    <name type="scientific">Ladona fulva</name>
    <name type="common">Scarce chaser dragonfly</name>
    <name type="synonym">Libellula fulva</name>
    <dbReference type="NCBI Taxonomy" id="123851"/>
    <lineage>
        <taxon>Eukaryota</taxon>
        <taxon>Metazoa</taxon>
        <taxon>Ecdysozoa</taxon>
        <taxon>Arthropoda</taxon>
        <taxon>Hexapoda</taxon>
        <taxon>Insecta</taxon>
        <taxon>Pterygota</taxon>
        <taxon>Palaeoptera</taxon>
        <taxon>Odonata</taxon>
        <taxon>Epiprocta</taxon>
        <taxon>Anisoptera</taxon>
        <taxon>Libelluloidea</taxon>
        <taxon>Libellulidae</taxon>
        <taxon>Ladona</taxon>
    </lineage>
</organism>
<accession>A0A8K0KN10</accession>
<sequence>MQLKFGTKEAQMACFNRESRVDKGPQICGSVLFGILLDQNDTFPSHAPPLDIMSEALDLKNDWASLSSFGSLIDIDGEIITKVHVAQTKLQLGEKIELCRERVPEGSFHCGYGLCISSTLVKDGVINCPFADCIDEGSCEEARHSNITNGLLISESGDPRFSIEDLSDLIDGVNLSSVVTVRAFGPWGLAFF</sequence>
<evidence type="ECO:0000313" key="3">
    <source>
        <dbReference type="Proteomes" id="UP000792457"/>
    </source>
</evidence>
<keyword evidence="1" id="KW-1015">Disulfide bond</keyword>
<reference evidence="2" key="1">
    <citation type="submission" date="2013-04" db="EMBL/GenBank/DDBJ databases">
        <authorList>
            <person name="Qu J."/>
            <person name="Murali S.C."/>
            <person name="Bandaranaike D."/>
            <person name="Bellair M."/>
            <person name="Blankenburg K."/>
            <person name="Chao H."/>
            <person name="Dinh H."/>
            <person name="Doddapaneni H."/>
            <person name="Downs B."/>
            <person name="Dugan-Rocha S."/>
            <person name="Elkadiri S."/>
            <person name="Gnanaolivu R.D."/>
            <person name="Hernandez B."/>
            <person name="Javaid M."/>
            <person name="Jayaseelan J.C."/>
            <person name="Lee S."/>
            <person name="Li M."/>
            <person name="Ming W."/>
            <person name="Munidasa M."/>
            <person name="Muniz J."/>
            <person name="Nguyen L."/>
            <person name="Ongeri F."/>
            <person name="Osuji N."/>
            <person name="Pu L.-L."/>
            <person name="Puazo M."/>
            <person name="Qu C."/>
            <person name="Quiroz J."/>
            <person name="Raj R."/>
            <person name="Weissenberger G."/>
            <person name="Xin Y."/>
            <person name="Zou X."/>
            <person name="Han Y."/>
            <person name="Richards S."/>
            <person name="Worley K."/>
            <person name="Muzny D."/>
            <person name="Gibbs R."/>
        </authorList>
    </citation>
    <scope>NUCLEOTIDE SEQUENCE</scope>
    <source>
        <strain evidence="2">Sampled in the wild</strain>
    </source>
</reference>
<dbReference type="InterPro" id="IPR002172">
    <property type="entry name" value="LDrepeatLR_classA_rpt"/>
</dbReference>
<dbReference type="CDD" id="cd00112">
    <property type="entry name" value="LDLa"/>
    <property type="match status" value="1"/>
</dbReference>